<sequence length="159" mass="17666">MIKSCPIAFAVTALIISSQVAIADPGHSHGYGGFSAGEPGNAKRAARVVQVTMRESDGKMVFVPERVEVKRGEQIRFVLRNNGALEHEFVLASREDNLKHAEEMKKNPEMEHDDPNAKRLQPRKRGELVWRFTKAGEFEYGCLIPGHREAGMIGTVVVK</sequence>
<evidence type="ECO:0000256" key="1">
    <source>
        <dbReference type="ARBA" id="ARBA00022723"/>
    </source>
</evidence>
<dbReference type="CDD" id="cd04211">
    <property type="entry name" value="Cupredoxin_like_2"/>
    <property type="match status" value="1"/>
</dbReference>
<dbReference type="STRING" id="1235591.CAK95_25965"/>
<evidence type="ECO:0000256" key="2">
    <source>
        <dbReference type="ARBA" id="ARBA00023008"/>
    </source>
</evidence>
<reference evidence="3 4" key="1">
    <citation type="submission" date="2017-05" db="EMBL/GenBank/DDBJ databases">
        <title>Full genome sequence of Pseudorhodoplanes sinuspersici.</title>
        <authorList>
            <person name="Dastgheib S.M.M."/>
            <person name="Shavandi M."/>
            <person name="Tirandaz H."/>
        </authorList>
    </citation>
    <scope>NUCLEOTIDE SEQUENCE [LARGE SCALE GENOMIC DNA]</scope>
    <source>
        <strain evidence="3 4">RIPI110</strain>
    </source>
</reference>
<dbReference type="AlphaFoldDB" id="A0A1W6ZYE0"/>
<proteinExistence type="predicted"/>
<dbReference type="PANTHER" id="PTHR38439">
    <property type="entry name" value="AURACYANIN-B"/>
    <property type="match status" value="1"/>
</dbReference>
<dbReference type="InterPro" id="IPR050845">
    <property type="entry name" value="Cu-binding_ET"/>
</dbReference>
<organism evidence="3 4">
    <name type="scientific">Pseudorhodoplanes sinuspersici</name>
    <dbReference type="NCBI Taxonomy" id="1235591"/>
    <lineage>
        <taxon>Bacteria</taxon>
        <taxon>Pseudomonadati</taxon>
        <taxon>Pseudomonadota</taxon>
        <taxon>Alphaproteobacteria</taxon>
        <taxon>Hyphomicrobiales</taxon>
        <taxon>Pseudorhodoplanes</taxon>
    </lineage>
</organism>
<dbReference type="Proteomes" id="UP000194137">
    <property type="component" value="Chromosome"/>
</dbReference>
<accession>A0A1W6ZYE0</accession>
<dbReference type="GO" id="GO:0005507">
    <property type="term" value="F:copper ion binding"/>
    <property type="evidence" value="ECO:0007669"/>
    <property type="project" value="InterPro"/>
</dbReference>
<name>A0A1W6ZYE0_9HYPH</name>
<dbReference type="PANTHER" id="PTHR38439:SF3">
    <property type="entry name" value="COPPER-RESISTANT CUPROPROTEIN COPI"/>
    <property type="match status" value="1"/>
</dbReference>
<dbReference type="EMBL" id="CP021112">
    <property type="protein sequence ID" value="ARQ02161.1"/>
    <property type="molecule type" value="Genomic_DNA"/>
</dbReference>
<dbReference type="InterPro" id="IPR008972">
    <property type="entry name" value="Cupredoxin"/>
</dbReference>
<dbReference type="OrthoDB" id="9816061at2"/>
<keyword evidence="1" id="KW-0479">Metal-binding</keyword>
<dbReference type="Gene3D" id="2.60.40.420">
    <property type="entry name" value="Cupredoxins - blue copper proteins"/>
    <property type="match status" value="1"/>
</dbReference>
<dbReference type="Pfam" id="PF00127">
    <property type="entry name" value="Copper-bind"/>
    <property type="match status" value="1"/>
</dbReference>
<keyword evidence="2" id="KW-0186">Copper</keyword>
<dbReference type="RefSeq" id="WP_086090591.1">
    <property type="nucleotide sequence ID" value="NZ_CP021112.1"/>
</dbReference>
<dbReference type="InterPro" id="IPR000923">
    <property type="entry name" value="BlueCu_1"/>
</dbReference>
<dbReference type="KEGG" id="psin:CAK95_25965"/>
<protein>
    <submittedName>
        <fullName evidence="3">Copper resistance protein</fullName>
    </submittedName>
</protein>
<gene>
    <name evidence="3" type="ORF">CAK95_25965</name>
</gene>
<keyword evidence="4" id="KW-1185">Reference proteome</keyword>
<dbReference type="GO" id="GO:0009055">
    <property type="term" value="F:electron transfer activity"/>
    <property type="evidence" value="ECO:0007669"/>
    <property type="project" value="InterPro"/>
</dbReference>
<dbReference type="SUPFAM" id="SSF49503">
    <property type="entry name" value="Cupredoxins"/>
    <property type="match status" value="1"/>
</dbReference>
<evidence type="ECO:0000313" key="3">
    <source>
        <dbReference type="EMBL" id="ARQ02161.1"/>
    </source>
</evidence>
<evidence type="ECO:0000313" key="4">
    <source>
        <dbReference type="Proteomes" id="UP000194137"/>
    </source>
</evidence>